<keyword evidence="3" id="KW-1185">Reference proteome</keyword>
<sequence>MRIFCDFDGTISRSDTTDFVLTALADPAWHEIEARWESGEIDAAECMRLQVAMIGGSETDLNTVLDRVELDPHFKNFVLWAEANGHPITILSDGVNHFIKRLLTREGLGRLPVFANVLAGQAGDWGLEQPWMRAGCAGGSGVCKCEVVRTTAPETEGPVVFVGDGRSDFCVSAKVDILFAKHRLAEYAAARGAEFLPYETFADVTATLNGFAAVPAKQACAV</sequence>
<dbReference type="InterPro" id="IPR050582">
    <property type="entry name" value="HAD-like_SerB"/>
</dbReference>
<dbReference type="PANTHER" id="PTHR43344:SF21">
    <property type="entry name" value="POLYOL PHOSPHATE PHOSPHATASE PYP1"/>
    <property type="match status" value="1"/>
</dbReference>
<dbReference type="InterPro" id="IPR006384">
    <property type="entry name" value="HAD_hydro_PyrdxlP_Pase-like"/>
</dbReference>
<dbReference type="NCBIfam" id="TIGR01489">
    <property type="entry name" value="DKMTPPase-SF"/>
    <property type="match status" value="1"/>
</dbReference>
<evidence type="ECO:0000313" key="2">
    <source>
        <dbReference type="EMBL" id="QYC11865.1"/>
    </source>
</evidence>
<name>A0ABX8TPC0_9CAUL</name>
<dbReference type="EC" id="3.1.3.-" evidence="2"/>
<dbReference type="GeneID" id="94375189"/>
<organism evidence="2 3">
    <name type="scientific">Brevundimonas nasdae</name>
    <dbReference type="NCBI Taxonomy" id="172043"/>
    <lineage>
        <taxon>Bacteria</taxon>
        <taxon>Pseudomonadati</taxon>
        <taxon>Pseudomonadota</taxon>
        <taxon>Alphaproteobacteria</taxon>
        <taxon>Caulobacterales</taxon>
        <taxon>Caulobacteraceae</taxon>
        <taxon>Brevundimonas</taxon>
    </lineage>
</organism>
<accession>A0ABX8TPC0</accession>
<dbReference type="Proteomes" id="UP000824334">
    <property type="component" value="Chromosome"/>
</dbReference>
<proteinExistence type="predicted"/>
<dbReference type="GO" id="GO:0016787">
    <property type="term" value="F:hydrolase activity"/>
    <property type="evidence" value="ECO:0007669"/>
    <property type="project" value="UniProtKB-KW"/>
</dbReference>
<reference evidence="2 3" key="1">
    <citation type="submission" date="2021-07" db="EMBL/GenBank/DDBJ databases">
        <title>Isolation and characterization of bacteria from a gold mining with a capacity of golden bioaccumulation.</title>
        <authorList>
            <person name="Yang X.J."/>
        </authorList>
    </citation>
    <scope>NUCLEOTIDE SEQUENCE [LARGE SCALE GENOMIC DNA]</scope>
    <source>
        <strain evidence="2 3">Au29</strain>
    </source>
</reference>
<dbReference type="PANTHER" id="PTHR43344">
    <property type="entry name" value="PHOSPHOSERINE PHOSPHATASE"/>
    <property type="match status" value="1"/>
</dbReference>
<dbReference type="Pfam" id="PF12710">
    <property type="entry name" value="HAD"/>
    <property type="match status" value="1"/>
</dbReference>
<dbReference type="RefSeq" id="WP_219354372.1">
    <property type="nucleotide sequence ID" value="NZ_CP080034.1"/>
</dbReference>
<keyword evidence="1 2" id="KW-0378">Hydrolase</keyword>
<evidence type="ECO:0000313" key="3">
    <source>
        <dbReference type="Proteomes" id="UP000824334"/>
    </source>
</evidence>
<gene>
    <name evidence="2" type="ORF">KWG56_07920</name>
</gene>
<protein>
    <submittedName>
        <fullName evidence="2">MtnX-like HAD-IB family phosphatase</fullName>
        <ecNumber evidence="2">3.1.3.-</ecNumber>
    </submittedName>
</protein>
<dbReference type="EMBL" id="CP080034">
    <property type="protein sequence ID" value="QYC11865.1"/>
    <property type="molecule type" value="Genomic_DNA"/>
</dbReference>
<dbReference type="NCBIfam" id="TIGR01488">
    <property type="entry name" value="HAD-SF-IB"/>
    <property type="match status" value="1"/>
</dbReference>
<evidence type="ECO:0000256" key="1">
    <source>
        <dbReference type="ARBA" id="ARBA00022801"/>
    </source>
</evidence>